<organism evidence="8 9">
    <name type="scientific">Teichococcus oryzae</name>
    <dbReference type="NCBI Taxonomy" id="1608942"/>
    <lineage>
        <taxon>Bacteria</taxon>
        <taxon>Pseudomonadati</taxon>
        <taxon>Pseudomonadota</taxon>
        <taxon>Alphaproteobacteria</taxon>
        <taxon>Acetobacterales</taxon>
        <taxon>Roseomonadaceae</taxon>
        <taxon>Roseomonas</taxon>
    </lineage>
</organism>
<keyword evidence="3" id="KW-0479">Metal-binding</keyword>
<dbReference type="Gene3D" id="3.30.413.10">
    <property type="entry name" value="Sulfite Reductase Hemoprotein, domain 1"/>
    <property type="match status" value="1"/>
</dbReference>
<dbReference type="RefSeq" id="WP_149813676.1">
    <property type="nucleotide sequence ID" value="NZ_VUKA01000015.1"/>
</dbReference>
<keyword evidence="2" id="KW-0349">Heme</keyword>
<dbReference type="Gene3D" id="3.90.480.20">
    <property type="match status" value="1"/>
</dbReference>
<dbReference type="InterPro" id="IPR036136">
    <property type="entry name" value="Nit/Sulf_reduc_fer-like_dom_sf"/>
</dbReference>
<dbReference type="NCBIfam" id="TIGR02435">
    <property type="entry name" value="CobG"/>
    <property type="match status" value="1"/>
</dbReference>
<evidence type="ECO:0000256" key="2">
    <source>
        <dbReference type="ARBA" id="ARBA00022617"/>
    </source>
</evidence>
<dbReference type="GO" id="GO:0051539">
    <property type="term" value="F:4 iron, 4 sulfur cluster binding"/>
    <property type="evidence" value="ECO:0007669"/>
    <property type="project" value="UniProtKB-KW"/>
</dbReference>
<feature type="domain" description="Nitrite/Sulfite reductase ferredoxin-like" evidence="7">
    <location>
        <begin position="26"/>
        <end position="82"/>
    </location>
</feature>
<name>A0A5B2TBB4_9PROT</name>
<evidence type="ECO:0000313" key="9">
    <source>
        <dbReference type="Proteomes" id="UP000322110"/>
    </source>
</evidence>
<keyword evidence="4 8" id="KW-0560">Oxidoreductase</keyword>
<dbReference type="PANTHER" id="PTHR32439:SF9">
    <property type="entry name" value="BLR3264 PROTEIN"/>
    <property type="match status" value="1"/>
</dbReference>
<dbReference type="InterPro" id="IPR045854">
    <property type="entry name" value="NO2/SO3_Rdtase_4Fe4S_sf"/>
</dbReference>
<proteinExistence type="predicted"/>
<dbReference type="SUPFAM" id="SSF55124">
    <property type="entry name" value="Nitrite/Sulfite reductase N-terminal domain-like"/>
    <property type="match status" value="2"/>
</dbReference>
<dbReference type="EC" id="1.14.13.83" evidence="8"/>
<sequence>MAPAPEQRAVTPRGWCPSLFEPMRAEDGWLTRIKPPRGQITALQARAIAAAAPAGIELTQRGNLQLRGFAEAGLAPFALAMQAAGLASGEAGIERRRNIIAPPLLGHDLGIAPNAAAWLEALEAVLADDALAALPGKFGLALDAGGALPLHGVAADITLRLDAGGAASLHIPGAMARGAAPGHVATLIRAFLAVPGARRMRDATAALGAAALIRAAGLRPEPPMPEPPAPRAIGLLPGATGFGLPFGQMGGDELRHLASLAERAGPGALCITPWRAILLPGPSDPGLLSAEAGRFITDPGDPRMLIRACPGSAGCASGGADTRAAAAILARHPRPPGLLHLSGCAKGCAHPGPAALVLVAQPDGRYALVRDGRAGDAPARRNLSLAEAAAELER</sequence>
<dbReference type="Pfam" id="PF03460">
    <property type="entry name" value="NIR_SIR_ferr"/>
    <property type="match status" value="1"/>
</dbReference>
<gene>
    <name evidence="8" type="primary">cobG</name>
    <name evidence="8" type="ORF">F0Q34_18185</name>
</gene>
<dbReference type="InterPro" id="IPR005117">
    <property type="entry name" value="NiRdtase/SiRdtase_haem-b_fer"/>
</dbReference>
<comment type="caution">
    <text evidence="8">The sequence shown here is derived from an EMBL/GenBank/DDBJ whole genome shotgun (WGS) entry which is preliminary data.</text>
</comment>
<dbReference type="OrthoDB" id="7459360at2"/>
<keyword evidence="1" id="KW-0004">4Fe-4S</keyword>
<evidence type="ECO:0000256" key="4">
    <source>
        <dbReference type="ARBA" id="ARBA00023002"/>
    </source>
</evidence>
<reference evidence="8 9" key="1">
    <citation type="journal article" date="2015" name="Int. J. Syst. Evol. Microbiol.">
        <title>Roseomonas oryzae sp. nov., isolated from paddy rhizosphere soil.</title>
        <authorList>
            <person name="Ramaprasad E.V."/>
            <person name="Sasikala Ch."/>
            <person name="Ramana Ch.V."/>
        </authorList>
    </citation>
    <scope>NUCLEOTIDE SEQUENCE [LARGE SCALE GENOMIC DNA]</scope>
    <source>
        <strain evidence="8 9">KCTC 42542</strain>
    </source>
</reference>
<dbReference type="GO" id="GO:0046872">
    <property type="term" value="F:metal ion binding"/>
    <property type="evidence" value="ECO:0007669"/>
    <property type="project" value="UniProtKB-KW"/>
</dbReference>
<dbReference type="SUPFAM" id="SSF56014">
    <property type="entry name" value="Nitrite and sulphite reductase 4Fe-4S domain-like"/>
    <property type="match status" value="1"/>
</dbReference>
<keyword evidence="6" id="KW-0411">Iron-sulfur</keyword>
<keyword evidence="5" id="KW-0408">Iron</keyword>
<dbReference type="PANTHER" id="PTHR32439">
    <property type="entry name" value="FERREDOXIN--NITRITE REDUCTASE, CHLOROPLASTIC"/>
    <property type="match status" value="1"/>
</dbReference>
<evidence type="ECO:0000256" key="5">
    <source>
        <dbReference type="ARBA" id="ARBA00023004"/>
    </source>
</evidence>
<dbReference type="InterPro" id="IPR051329">
    <property type="entry name" value="NIR_SIR_4Fe-4S"/>
</dbReference>
<dbReference type="GO" id="GO:0043818">
    <property type="term" value="F:precorrin-3B synthase activity"/>
    <property type="evidence" value="ECO:0007669"/>
    <property type="project" value="UniProtKB-EC"/>
</dbReference>
<dbReference type="AlphaFoldDB" id="A0A5B2TBB4"/>
<keyword evidence="9" id="KW-1185">Reference proteome</keyword>
<evidence type="ECO:0000256" key="6">
    <source>
        <dbReference type="ARBA" id="ARBA00023014"/>
    </source>
</evidence>
<evidence type="ECO:0000256" key="3">
    <source>
        <dbReference type="ARBA" id="ARBA00022723"/>
    </source>
</evidence>
<dbReference type="InterPro" id="IPR012798">
    <property type="entry name" value="Cbl_synth_CobG-like"/>
</dbReference>
<dbReference type="EMBL" id="VUKA01000015">
    <property type="protein sequence ID" value="KAA2211807.1"/>
    <property type="molecule type" value="Genomic_DNA"/>
</dbReference>
<evidence type="ECO:0000313" key="8">
    <source>
        <dbReference type="EMBL" id="KAA2211807.1"/>
    </source>
</evidence>
<protein>
    <submittedName>
        <fullName evidence="8">Precorrin-3B synthase</fullName>
        <ecNumber evidence="8">1.14.13.83</ecNumber>
    </submittedName>
</protein>
<evidence type="ECO:0000259" key="7">
    <source>
        <dbReference type="Pfam" id="PF03460"/>
    </source>
</evidence>
<dbReference type="Proteomes" id="UP000322110">
    <property type="component" value="Unassembled WGS sequence"/>
</dbReference>
<evidence type="ECO:0000256" key="1">
    <source>
        <dbReference type="ARBA" id="ARBA00022485"/>
    </source>
</evidence>
<accession>A0A5B2TBB4</accession>